<evidence type="ECO:0000313" key="3">
    <source>
        <dbReference type="EMBL" id="MRX07902.1"/>
    </source>
</evidence>
<dbReference type="PANTHER" id="PTHR44196:SF1">
    <property type="entry name" value="DEHYDROGENASE_REDUCTASE SDR FAMILY MEMBER 7B"/>
    <property type="match status" value="1"/>
</dbReference>
<keyword evidence="4" id="KW-1185">Reference proteome</keyword>
<dbReference type="SUPFAM" id="SSF51735">
    <property type="entry name" value="NAD(P)-binding Rossmann-fold domains"/>
    <property type="match status" value="1"/>
</dbReference>
<name>A0A6L5QF47_9BURK</name>
<dbReference type="EMBL" id="WKJM01000005">
    <property type="protein sequence ID" value="MRX07902.1"/>
    <property type="molecule type" value="Genomic_DNA"/>
</dbReference>
<dbReference type="RefSeq" id="WP_154362464.1">
    <property type="nucleotide sequence ID" value="NZ_WKJM01000005.1"/>
</dbReference>
<keyword evidence="2" id="KW-0560">Oxidoreductase</keyword>
<dbReference type="PANTHER" id="PTHR44196">
    <property type="entry name" value="DEHYDROGENASE/REDUCTASE SDR FAMILY MEMBER 7B"/>
    <property type="match status" value="1"/>
</dbReference>
<dbReference type="InterPro" id="IPR036291">
    <property type="entry name" value="NAD(P)-bd_dom_sf"/>
</dbReference>
<dbReference type="InterPro" id="IPR002347">
    <property type="entry name" value="SDR_fam"/>
</dbReference>
<gene>
    <name evidence="3" type="ORF">GJ697_08675</name>
</gene>
<dbReference type="Proteomes" id="UP000481037">
    <property type="component" value="Unassembled WGS sequence"/>
</dbReference>
<dbReference type="PRINTS" id="PR00081">
    <property type="entry name" value="GDHRDH"/>
</dbReference>
<evidence type="ECO:0000256" key="2">
    <source>
        <dbReference type="ARBA" id="ARBA00023002"/>
    </source>
</evidence>
<protein>
    <submittedName>
        <fullName evidence="3">SDR family NAD(P)-dependent oxidoreductase</fullName>
    </submittedName>
</protein>
<evidence type="ECO:0000256" key="1">
    <source>
        <dbReference type="ARBA" id="ARBA00006484"/>
    </source>
</evidence>
<accession>A0A6L5QF47</accession>
<dbReference type="GO" id="GO:0016020">
    <property type="term" value="C:membrane"/>
    <property type="evidence" value="ECO:0007669"/>
    <property type="project" value="TreeGrafter"/>
</dbReference>
<organism evidence="3 4">
    <name type="scientific">Duganella alba</name>
    <dbReference type="NCBI Taxonomy" id="2666081"/>
    <lineage>
        <taxon>Bacteria</taxon>
        <taxon>Pseudomonadati</taxon>
        <taxon>Pseudomonadota</taxon>
        <taxon>Betaproteobacteria</taxon>
        <taxon>Burkholderiales</taxon>
        <taxon>Oxalobacteraceae</taxon>
        <taxon>Telluria group</taxon>
        <taxon>Duganella</taxon>
    </lineage>
</organism>
<comment type="caution">
    <text evidence="3">The sequence shown here is derived from an EMBL/GenBank/DDBJ whole genome shotgun (WGS) entry which is preliminary data.</text>
</comment>
<comment type="similarity">
    <text evidence="1">Belongs to the short-chain dehydrogenases/reductases (SDR) family.</text>
</comment>
<dbReference type="GO" id="GO:0016491">
    <property type="term" value="F:oxidoreductase activity"/>
    <property type="evidence" value="ECO:0007669"/>
    <property type="project" value="UniProtKB-KW"/>
</dbReference>
<dbReference type="AlphaFoldDB" id="A0A6L5QF47"/>
<dbReference type="Pfam" id="PF00106">
    <property type="entry name" value="adh_short"/>
    <property type="match status" value="1"/>
</dbReference>
<proteinExistence type="inferred from homology"/>
<dbReference type="Gene3D" id="3.40.50.720">
    <property type="entry name" value="NAD(P)-binding Rossmann-like Domain"/>
    <property type="match status" value="1"/>
</dbReference>
<reference evidence="3 4" key="1">
    <citation type="submission" date="2019-11" db="EMBL/GenBank/DDBJ databases">
        <title>Novel species isolated from a subtropical stream in China.</title>
        <authorList>
            <person name="Lu H."/>
        </authorList>
    </citation>
    <scope>NUCLEOTIDE SEQUENCE [LARGE SCALE GENOMIC DNA]</scope>
    <source>
        <strain evidence="3 4">FT25W</strain>
    </source>
</reference>
<evidence type="ECO:0000313" key="4">
    <source>
        <dbReference type="Proteomes" id="UP000481037"/>
    </source>
</evidence>
<sequence>MNAAIHDWHGQYVWIIGASSGIGAAVARQLLEKGARVAISARRQALLDELASTEAPSDIFPLALDITDHASVLDARDRILRRWPRIDTVLIVAGGYSEMRADSFDLAAANQLIDLNLRGVFNCLDAVLPMLLGQGRGGIGIVASVAGYSGLPKALVYGPTKAALINLCESLYGDLHPKGISVYQINPGFVDTPLTKGNDFPMPSLMTAPQAARQLIAGMERGAFHIHFPRRFTNLLRLARLLPYRGYFWLIAKVTGL</sequence>